<name>A0ABV1HTD6_9FIRM</name>
<evidence type="ECO:0000259" key="1">
    <source>
        <dbReference type="Pfam" id="PF09851"/>
    </source>
</evidence>
<comment type="caution">
    <text evidence="2">The sequence shown here is derived from an EMBL/GenBank/DDBJ whole genome shotgun (WGS) entry which is preliminary data.</text>
</comment>
<sequence>MEYYKLGENESPLFKCDCSDELKIILTNLNFVFININKRLLHSDEAVVEVIPKEDVKFYNEKPQIKQQGSLVEMYFKHQEKSVTFNSRMDAYKFVHTANELLTGHTMAERGAAKVKDGINLVDDTLGFSTVDTVKGVIENGVIGSIFGGIGKKKSRTKKISGKSDTIKESAKKSLQSGVDALQQKNAEKNINEYNKQLDSLKKLKDLVDKGVLTEEEFEKKKKEILG</sequence>
<dbReference type="InterPro" id="IPR018649">
    <property type="entry name" value="SHOCT"/>
</dbReference>
<gene>
    <name evidence="2" type="ORF">ABFO16_02545</name>
</gene>
<protein>
    <submittedName>
        <fullName evidence="2">SHOCT domain-containing protein</fullName>
    </submittedName>
</protein>
<keyword evidence="3" id="KW-1185">Reference proteome</keyword>
<accession>A0ABV1HTD6</accession>
<dbReference type="EMBL" id="JBBMFI010000005">
    <property type="protein sequence ID" value="MEQ2565112.1"/>
    <property type="molecule type" value="Genomic_DNA"/>
</dbReference>
<dbReference type="Pfam" id="PF09851">
    <property type="entry name" value="SHOCT"/>
    <property type="match status" value="1"/>
</dbReference>
<organism evidence="2 3">
    <name type="scientific">Ruminococcoides intestinihominis</name>
    <dbReference type="NCBI Taxonomy" id="3133161"/>
    <lineage>
        <taxon>Bacteria</taxon>
        <taxon>Bacillati</taxon>
        <taxon>Bacillota</taxon>
        <taxon>Clostridia</taxon>
        <taxon>Eubacteriales</taxon>
        <taxon>Oscillospiraceae</taxon>
        <taxon>Ruminococcoides</taxon>
    </lineage>
</organism>
<proteinExistence type="predicted"/>
<dbReference type="Proteomes" id="UP001478133">
    <property type="component" value="Unassembled WGS sequence"/>
</dbReference>
<reference evidence="2 3" key="1">
    <citation type="submission" date="2024-03" db="EMBL/GenBank/DDBJ databases">
        <title>Human intestinal bacterial collection.</title>
        <authorList>
            <person name="Pauvert C."/>
            <person name="Hitch T.C.A."/>
            <person name="Clavel T."/>
        </authorList>
    </citation>
    <scope>NUCLEOTIDE SEQUENCE [LARGE SCALE GENOMIC DNA]</scope>
    <source>
        <strain evidence="2 3">CLA-AP-H18</strain>
    </source>
</reference>
<dbReference type="RefSeq" id="WP_211147447.1">
    <property type="nucleotide sequence ID" value="NZ_JBBMEY010000004.1"/>
</dbReference>
<feature type="domain" description="SHOCT" evidence="1">
    <location>
        <begin position="199"/>
        <end position="226"/>
    </location>
</feature>
<evidence type="ECO:0000313" key="2">
    <source>
        <dbReference type="EMBL" id="MEQ2565112.1"/>
    </source>
</evidence>
<evidence type="ECO:0000313" key="3">
    <source>
        <dbReference type="Proteomes" id="UP001478133"/>
    </source>
</evidence>